<dbReference type="EMBL" id="CAXDID020000499">
    <property type="protein sequence ID" value="CAL6097595.1"/>
    <property type="molecule type" value="Genomic_DNA"/>
</dbReference>
<reference evidence="1" key="1">
    <citation type="submission" date="2023-06" db="EMBL/GenBank/DDBJ databases">
        <authorList>
            <person name="Kurt Z."/>
        </authorList>
    </citation>
    <scope>NUCLEOTIDE SEQUENCE</scope>
</reference>
<evidence type="ECO:0000313" key="1">
    <source>
        <dbReference type="EMBL" id="CAI9935306.1"/>
    </source>
</evidence>
<sequence>MDDKIQNKEKNQKRPLLIDYQNFLGPNSINEQIQELQTITDYHAEMKLKYQNAVQNESLNVENDTNVNDLGFTHELNVKIIQLKNCSNLQLPKTSTNHFKINEGMISNYSEVRLVQIPIQCRLQNFLLLIASQPVQLGSRLLNILQVTQIVDNKP</sequence>
<evidence type="ECO:0000313" key="2">
    <source>
        <dbReference type="EMBL" id="CAL6097595.1"/>
    </source>
</evidence>
<keyword evidence="3" id="KW-1185">Reference proteome</keyword>
<organism evidence="1">
    <name type="scientific">Hexamita inflata</name>
    <dbReference type="NCBI Taxonomy" id="28002"/>
    <lineage>
        <taxon>Eukaryota</taxon>
        <taxon>Metamonada</taxon>
        <taxon>Diplomonadida</taxon>
        <taxon>Hexamitidae</taxon>
        <taxon>Hexamitinae</taxon>
        <taxon>Hexamita</taxon>
    </lineage>
</organism>
<dbReference type="Proteomes" id="UP001642409">
    <property type="component" value="Unassembled WGS sequence"/>
</dbReference>
<protein>
    <submittedName>
        <fullName evidence="2">Hypothetical_protein</fullName>
    </submittedName>
</protein>
<accession>A0AA86U0C4</accession>
<comment type="caution">
    <text evidence="1">The sequence shown here is derived from an EMBL/GenBank/DDBJ whole genome shotgun (WGS) entry which is preliminary data.</text>
</comment>
<gene>
    <name evidence="1" type="ORF">HINF_LOCUS22951</name>
    <name evidence="2" type="ORF">HINF_LOCUS69145</name>
</gene>
<name>A0AA86U0C4_9EUKA</name>
<dbReference type="EMBL" id="CATOUU010000600">
    <property type="protein sequence ID" value="CAI9935306.1"/>
    <property type="molecule type" value="Genomic_DNA"/>
</dbReference>
<dbReference type="AlphaFoldDB" id="A0AA86U0C4"/>
<proteinExistence type="predicted"/>
<reference evidence="2 3" key="2">
    <citation type="submission" date="2024-07" db="EMBL/GenBank/DDBJ databases">
        <authorList>
            <person name="Akdeniz Z."/>
        </authorList>
    </citation>
    <scope>NUCLEOTIDE SEQUENCE [LARGE SCALE GENOMIC DNA]</scope>
</reference>
<evidence type="ECO:0000313" key="3">
    <source>
        <dbReference type="Proteomes" id="UP001642409"/>
    </source>
</evidence>